<dbReference type="EMBL" id="JACVVK020000018">
    <property type="protein sequence ID" value="KAK7503921.1"/>
    <property type="molecule type" value="Genomic_DNA"/>
</dbReference>
<dbReference type="Pfam" id="PF00002">
    <property type="entry name" value="7tm_2"/>
    <property type="match status" value="2"/>
</dbReference>
<feature type="region of interest" description="Disordered" evidence="6">
    <location>
        <begin position="947"/>
        <end position="977"/>
    </location>
</feature>
<feature type="compositionally biased region" description="Polar residues" evidence="6">
    <location>
        <begin position="966"/>
        <end position="977"/>
    </location>
</feature>
<comment type="caution">
    <text evidence="11">The sequence shown here is derived from an EMBL/GenBank/DDBJ whole genome shotgun (WGS) entry which is preliminary data.</text>
</comment>
<feature type="compositionally biased region" description="Low complexity" evidence="6">
    <location>
        <begin position="101"/>
        <end position="112"/>
    </location>
</feature>
<dbReference type="PANTHER" id="PTHR45902:SF1">
    <property type="entry name" value="LATROPHILIN RECEPTOR-LIKE PROTEIN A"/>
    <property type="match status" value="1"/>
</dbReference>
<proteinExistence type="predicted"/>
<evidence type="ECO:0000259" key="10">
    <source>
        <dbReference type="PROSITE" id="PS50958"/>
    </source>
</evidence>
<feature type="transmembrane region" description="Helical" evidence="7">
    <location>
        <begin position="1886"/>
        <end position="1907"/>
    </location>
</feature>
<feature type="transmembrane region" description="Helical" evidence="7">
    <location>
        <begin position="725"/>
        <end position="747"/>
    </location>
</feature>
<feature type="transmembrane region" description="Helical" evidence="7">
    <location>
        <begin position="840"/>
        <end position="862"/>
    </location>
</feature>
<dbReference type="SUPFAM" id="SSF81321">
    <property type="entry name" value="Family A G protein-coupled receptor-like"/>
    <property type="match status" value="1"/>
</dbReference>
<feature type="transmembrane region" description="Helical" evidence="7">
    <location>
        <begin position="800"/>
        <end position="820"/>
    </location>
</feature>
<evidence type="ECO:0000313" key="12">
    <source>
        <dbReference type="Proteomes" id="UP001519460"/>
    </source>
</evidence>
<protein>
    <recommendedName>
        <fullName evidence="13">G-protein coupled receptors family 2 profile 2 domain-containing protein</fullName>
    </recommendedName>
</protein>
<feature type="region of interest" description="Disordered" evidence="6">
    <location>
        <begin position="1924"/>
        <end position="1957"/>
    </location>
</feature>
<keyword evidence="5" id="KW-1015">Disulfide bond</keyword>
<keyword evidence="12" id="KW-1185">Reference proteome</keyword>
<organism evidence="11 12">
    <name type="scientific">Batillaria attramentaria</name>
    <dbReference type="NCBI Taxonomy" id="370345"/>
    <lineage>
        <taxon>Eukaryota</taxon>
        <taxon>Metazoa</taxon>
        <taxon>Spiralia</taxon>
        <taxon>Lophotrochozoa</taxon>
        <taxon>Mollusca</taxon>
        <taxon>Gastropoda</taxon>
        <taxon>Caenogastropoda</taxon>
        <taxon>Sorbeoconcha</taxon>
        <taxon>Cerithioidea</taxon>
        <taxon>Batillariidae</taxon>
        <taxon>Batillaria</taxon>
    </lineage>
</organism>
<evidence type="ECO:0000256" key="5">
    <source>
        <dbReference type="ARBA" id="ARBA00023157"/>
    </source>
</evidence>
<evidence type="ECO:0000256" key="3">
    <source>
        <dbReference type="ARBA" id="ARBA00022989"/>
    </source>
</evidence>
<keyword evidence="3 7" id="KW-1133">Transmembrane helix</keyword>
<feature type="signal peptide" evidence="8">
    <location>
        <begin position="1"/>
        <end position="16"/>
    </location>
</feature>
<dbReference type="GO" id="GO:0016020">
    <property type="term" value="C:membrane"/>
    <property type="evidence" value="ECO:0007669"/>
    <property type="project" value="UniProtKB-SubCell"/>
</dbReference>
<evidence type="ECO:0000313" key="11">
    <source>
        <dbReference type="EMBL" id="KAK7503921.1"/>
    </source>
</evidence>
<sequence>MLVLACIVALLASTESNIVTAYDASSTEVTTTRHVTSTTWRDEENYTRTRSDSVTTGRSDSGTTDRSDSGTTDRSNSGTTDRSDSGTTHGGDSGTTDRSDSGSTDRSVSGTTDRSDSGITDRNDSGTTDRSDVAFTPIIANKTSDEREFWRQVAKAYFDFCGRSCEDKVADQEPYSRCHPCFCDDACFAYGDCCPDVYTHAGHGPSDDELSSRIHCIPSSFGSQSHGRFHKMVDKCPLEADDDLVRMCECDLQGHWNFTQPVTDPSTSLTYKNRYCAECNSATRVVPWQLTVTGKTSAMNDLVTMPAEELYHAALSGVTPLTVSYNPPDDVSHSARPCQMGVVDSCNVTGMWTVYDGEVETACTSFTATITPYFTVYKNPFCYLCNDRRPWHMLLTLKPGPGEAETPKSVSLMILLQFTDDDTDMTNPVCGDDQFFDVYTTSCRKATCAPGKELRNTYNGFTCQSKQKTSNLFGYQVCLRGNVQAERFQHLMPNISSTFSDLQLDVITVDIHDFFSNTSNSSDSLRRYLYVLRVFSPNPFERDAKDEEIITNMTRILRKINDLWNSSSELQFAQTCEPIVFNDLILVNASDETIVYSQRFLFQGGQFFMNFLGIAYVPFSRLMSCPGVRLNSSEFVFDGDMEKLYLTFSEKNVSFPYFYFPDSESPIICLDTYLDGYEDAGRKRNDVLYIVALVSTLLSLVFLLVSFLIYCLLPSLRSIAGINNMVLIVALFWAQIFLQVATDVALADWLCQVVGVATHFLWLCVVFAQNTCTFHMFYTLSFPLRSHAANTEVRAMVTRYVIYILTASSLLVMAVLVWQFPAEGQSGYGGQACFLRKASVRITTFMTPLALTVLLNVVMFTVTIFRLRSQTHISSTKSKKINLVLYTKLSVFTGVTWLFGFLASALDSVSLQYVFVVLQGCQGLFVFLAFLANGRVLGMLRELRTGRRGSSTGSHGHTHPRAHTYDNGSDAPQPQSFNLDALTSRDDNLTVPTTPYSAARQGNGFTLLPPSPPDFTDHMRTTSLSPPFPPPDFNDHVTTTSLPLPFPPDFNDHVTTTPFPFPDDSDNWNTPDFFYELFPERFDENIVSPFNLTGTTADGDGEAFWRQLADAYFDYCGLSCKSGDTERSRGGKDCGECHCDDACFVYEDCCPDKYAEAGHGPVRNFLWRNTRCTRTSHGIRRTREYWMVTACPENTADPDATRGCESEDTHWNFTQPVLDAVSFLTYRNKYCAACNGVTNTTPWDVVVQLHDPSSIAGLTTPVEIFKRVMEDDVNEVVYNCSESLHSHCRPCTTEISRCNETGDWTEFDPFVLRACVEIYAPVSQWDNPFDETRYRNPFCYLCNTWYTWGRLLNKMDLPGMSGPLEVPPLLLMLDLNDDSPEGDALATEKPVCPDSQVYDQYTSSCRRVYCGPGREFISSGNGSCHSTFQHTNVYGYRFCLQTTTADFVNIRHYHLIWEYLRDFYYRSWYILDVFGLVMTSADLFKFPLEQSGETDLDALLLITNFIASKPFDRDVIDRAIMGNLSDITDTLSAHMNTSELRMAPTCSQLAFKVLMNIDNAAHPVSGVAGEHVLFMDYQTIDRADVTEFVPVTEHLTCPAVQLDPHQYSFDLRAGELYLNQSGRRVTGPYFYITDKLTALVCWKQYGGVVAQQAEVDKNRDDVLLIVDRVFVAVSLFFLVVSFVLYCLLPGLRSIAGINNMVLIVSLFCAQAFLHVGSYVPLDDWLCQAVGAATHFLWLCVVFAQNTCTFHMFYTLSFPLRSHAANTKVRAMVTRYIVYVLTASFVFVLAGLVWQFVSEGNSGYGGNGCFIRKSIVRICTFAVPLGLTVVANVAMFVFTIARLRALPSVSSTHSNRISILLYTKLSVFTGVTWLFGFLATGLGSVEFSYVFVVLQDCQGLFVFLAFFANKRVLAMVSELRAKKAGRGTTNHGQKRSGRLGGHVLSQNGSVTQDTALTT</sequence>
<dbReference type="InterPro" id="IPR017981">
    <property type="entry name" value="GPCR_2-like_7TM"/>
</dbReference>
<feature type="transmembrane region" description="Helical" evidence="7">
    <location>
        <begin position="1858"/>
        <end position="1880"/>
    </location>
</feature>
<feature type="compositionally biased region" description="Low complexity" evidence="6">
    <location>
        <begin position="52"/>
        <end position="62"/>
    </location>
</feature>
<feature type="transmembrane region" description="Helical" evidence="7">
    <location>
        <begin position="1669"/>
        <end position="1688"/>
    </location>
</feature>
<dbReference type="InterPro" id="IPR001212">
    <property type="entry name" value="Somatomedin_B_dom"/>
</dbReference>
<feature type="transmembrane region" description="Helical" evidence="7">
    <location>
        <begin position="1700"/>
        <end position="1719"/>
    </location>
</feature>
<keyword evidence="2 7" id="KW-0812">Transmembrane</keyword>
<feature type="transmembrane region" description="Helical" evidence="7">
    <location>
        <begin position="1813"/>
        <end position="1837"/>
    </location>
</feature>
<gene>
    <name evidence="11" type="ORF">BaRGS_00005044</name>
</gene>
<feature type="chain" id="PRO_5044869802" description="G-protein coupled receptors family 2 profile 2 domain-containing protein" evidence="8">
    <location>
        <begin position="17"/>
        <end position="1957"/>
    </location>
</feature>
<feature type="transmembrane region" description="Helical" evidence="7">
    <location>
        <begin position="687"/>
        <end position="713"/>
    </location>
</feature>
<feature type="transmembrane region" description="Helical" evidence="7">
    <location>
        <begin position="883"/>
        <end position="905"/>
    </location>
</feature>
<evidence type="ECO:0000259" key="9">
    <source>
        <dbReference type="PROSITE" id="PS50261"/>
    </source>
</evidence>
<feature type="domain" description="SMB" evidence="10">
    <location>
        <begin position="161"/>
        <end position="206"/>
    </location>
</feature>
<feature type="compositionally biased region" description="Polar residues" evidence="6">
    <location>
        <begin position="1943"/>
        <end position="1957"/>
    </location>
</feature>
<dbReference type="PROSITE" id="PS50958">
    <property type="entry name" value="SMB_2"/>
    <property type="match status" value="1"/>
</dbReference>
<dbReference type="PANTHER" id="PTHR45902">
    <property type="entry name" value="LATROPHILIN RECEPTOR-LIKE PROTEIN A"/>
    <property type="match status" value="1"/>
</dbReference>
<accession>A0ABD0LWL7</accession>
<reference evidence="11 12" key="1">
    <citation type="journal article" date="2023" name="Sci. Data">
        <title>Genome assembly of the Korean intertidal mud-creeper Batillaria attramentaria.</title>
        <authorList>
            <person name="Patra A.K."/>
            <person name="Ho P.T."/>
            <person name="Jun S."/>
            <person name="Lee S.J."/>
            <person name="Kim Y."/>
            <person name="Won Y.J."/>
        </authorList>
    </citation>
    <scope>NUCLEOTIDE SEQUENCE [LARGE SCALE GENOMIC DNA]</scope>
    <source>
        <strain evidence="11">Wonlab-2016</strain>
    </source>
</reference>
<evidence type="ECO:0000256" key="8">
    <source>
        <dbReference type="SAM" id="SignalP"/>
    </source>
</evidence>
<evidence type="ECO:0000256" key="2">
    <source>
        <dbReference type="ARBA" id="ARBA00022692"/>
    </source>
</evidence>
<feature type="transmembrane region" description="Helical" evidence="7">
    <location>
        <begin position="1775"/>
        <end position="1793"/>
    </location>
</feature>
<feature type="compositionally biased region" description="Low complexity" evidence="6">
    <location>
        <begin position="69"/>
        <end position="80"/>
    </location>
</feature>
<evidence type="ECO:0000256" key="7">
    <source>
        <dbReference type="SAM" id="Phobius"/>
    </source>
</evidence>
<dbReference type="InterPro" id="IPR053231">
    <property type="entry name" value="GPCR_LN-TM7"/>
</dbReference>
<comment type="subcellular location">
    <subcellularLocation>
        <location evidence="1">Membrane</location>
        <topology evidence="1">Multi-pass membrane protein</topology>
    </subcellularLocation>
</comment>
<feature type="compositionally biased region" description="Low complexity" evidence="6">
    <location>
        <begin position="25"/>
        <end position="39"/>
    </location>
</feature>
<evidence type="ECO:0000256" key="4">
    <source>
        <dbReference type="ARBA" id="ARBA00023136"/>
    </source>
</evidence>
<feature type="transmembrane region" description="Helical" evidence="7">
    <location>
        <begin position="1731"/>
        <end position="1755"/>
    </location>
</feature>
<evidence type="ECO:0000256" key="1">
    <source>
        <dbReference type="ARBA" id="ARBA00004141"/>
    </source>
</evidence>
<feature type="domain" description="G-protein coupled receptors family 2 profile 2" evidence="9">
    <location>
        <begin position="688"/>
        <end position="934"/>
    </location>
</feature>
<feature type="compositionally biased region" description="Basic and acidic residues" evidence="6">
    <location>
        <begin position="113"/>
        <end position="131"/>
    </location>
</feature>
<dbReference type="Proteomes" id="UP001519460">
    <property type="component" value="Unassembled WGS sequence"/>
</dbReference>
<keyword evidence="4 7" id="KW-0472">Membrane</keyword>
<dbReference type="PROSITE" id="PS50261">
    <property type="entry name" value="G_PROTEIN_RECEP_F2_4"/>
    <property type="match status" value="1"/>
</dbReference>
<feature type="region of interest" description="Disordered" evidence="6">
    <location>
        <begin position="25"/>
        <end position="131"/>
    </location>
</feature>
<name>A0ABD0LWL7_9CAEN</name>
<evidence type="ECO:0008006" key="13">
    <source>
        <dbReference type="Google" id="ProtNLM"/>
    </source>
</evidence>
<dbReference type="InterPro" id="IPR000832">
    <property type="entry name" value="GPCR_2_secretin-like"/>
</dbReference>
<dbReference type="CDD" id="cd15039">
    <property type="entry name" value="7tmB3_Methuselah-like"/>
    <property type="match status" value="2"/>
</dbReference>
<dbReference type="Gene3D" id="1.20.1070.10">
    <property type="entry name" value="Rhodopsin 7-helix transmembrane proteins"/>
    <property type="match status" value="2"/>
</dbReference>
<feature type="compositionally biased region" description="Basic and acidic residues" evidence="6">
    <location>
        <begin position="40"/>
        <end position="51"/>
    </location>
</feature>
<evidence type="ECO:0000256" key="6">
    <source>
        <dbReference type="SAM" id="MobiDB-lite"/>
    </source>
</evidence>
<keyword evidence="8" id="KW-0732">Signal</keyword>